<dbReference type="InterPro" id="IPR009003">
    <property type="entry name" value="Peptidase_S1_PA"/>
</dbReference>
<feature type="transmembrane region" description="Helical" evidence="3">
    <location>
        <begin position="7"/>
        <end position="28"/>
    </location>
</feature>
<dbReference type="PANTHER" id="PTHR43343">
    <property type="entry name" value="PEPTIDASE S12"/>
    <property type="match status" value="1"/>
</dbReference>
<accession>A0A2H0QVC0</accession>
<dbReference type="Gene3D" id="2.40.10.120">
    <property type="match status" value="1"/>
</dbReference>
<evidence type="ECO:0000256" key="2">
    <source>
        <dbReference type="ARBA" id="ARBA00022801"/>
    </source>
</evidence>
<protein>
    <submittedName>
        <fullName evidence="4">Uncharacterized protein</fullName>
    </submittedName>
</protein>
<keyword evidence="2" id="KW-0378">Hydrolase</keyword>
<evidence type="ECO:0000313" key="5">
    <source>
        <dbReference type="Proteomes" id="UP000231333"/>
    </source>
</evidence>
<dbReference type="AlphaFoldDB" id="A0A2H0QVC0"/>
<keyword evidence="3" id="KW-1133">Transmembrane helix</keyword>
<dbReference type="Pfam" id="PF13365">
    <property type="entry name" value="Trypsin_2"/>
    <property type="match status" value="1"/>
</dbReference>
<evidence type="ECO:0000256" key="3">
    <source>
        <dbReference type="SAM" id="Phobius"/>
    </source>
</evidence>
<dbReference type="InterPro" id="IPR051201">
    <property type="entry name" value="Chloro_Bact_Ser_Proteases"/>
</dbReference>
<dbReference type="Proteomes" id="UP000231333">
    <property type="component" value="Unassembled WGS sequence"/>
</dbReference>
<keyword evidence="1" id="KW-0645">Protease</keyword>
<evidence type="ECO:0000256" key="1">
    <source>
        <dbReference type="ARBA" id="ARBA00022670"/>
    </source>
</evidence>
<proteinExistence type="predicted"/>
<evidence type="ECO:0000313" key="4">
    <source>
        <dbReference type="EMBL" id="PIR38212.1"/>
    </source>
</evidence>
<gene>
    <name evidence="4" type="ORF">COV34_01195</name>
</gene>
<sequence length="276" mass="30391">MKIYRYVIDGLVILLALFVFGPHLYYLLPYDYVDTTLPDDVADYNIAMYTYLESLPQDFQTLLAEPTGLTGTQRFRTQENRSLLSAEEVYEQSKDSVVIIETMDMYGDPYSGGGVVLSSDGLIVTSYHQLQDAEKVAVSLYDGSIVKVTDVVAYDEALDIAFIKIDSVDLQPMPIGDSALLSIGERVYSIGHPEGFHHSFAEGVVSGIRDYSSRGEGIQIQMTNPISAGNSGGALLNTYGELVGIPSWSLEYEDNIVSIQNLNFSIPIREALGILE</sequence>
<dbReference type="GO" id="GO:0004252">
    <property type="term" value="F:serine-type endopeptidase activity"/>
    <property type="evidence" value="ECO:0007669"/>
    <property type="project" value="InterPro"/>
</dbReference>
<name>A0A2H0QVC0_9BACT</name>
<dbReference type="GO" id="GO:0006508">
    <property type="term" value="P:proteolysis"/>
    <property type="evidence" value="ECO:0007669"/>
    <property type="project" value="UniProtKB-KW"/>
</dbReference>
<organism evidence="4 5">
    <name type="scientific">Candidatus Zambryskibacteria bacterium CG10_big_fil_rev_8_21_14_0_10_42_12</name>
    <dbReference type="NCBI Taxonomy" id="1975115"/>
    <lineage>
        <taxon>Bacteria</taxon>
        <taxon>Candidatus Zambryskiibacteriota</taxon>
    </lineage>
</organism>
<keyword evidence="3" id="KW-0472">Membrane</keyword>
<keyword evidence="3" id="KW-0812">Transmembrane</keyword>
<dbReference type="InterPro" id="IPR001940">
    <property type="entry name" value="Peptidase_S1C"/>
</dbReference>
<comment type="caution">
    <text evidence="4">The sequence shown here is derived from an EMBL/GenBank/DDBJ whole genome shotgun (WGS) entry which is preliminary data.</text>
</comment>
<reference evidence="4 5" key="1">
    <citation type="submission" date="2017-09" db="EMBL/GenBank/DDBJ databases">
        <title>Depth-based differentiation of microbial function through sediment-hosted aquifers and enrichment of novel symbionts in the deep terrestrial subsurface.</title>
        <authorList>
            <person name="Probst A.J."/>
            <person name="Ladd B."/>
            <person name="Jarett J.K."/>
            <person name="Geller-Mcgrath D.E."/>
            <person name="Sieber C.M."/>
            <person name="Emerson J.B."/>
            <person name="Anantharaman K."/>
            <person name="Thomas B.C."/>
            <person name="Malmstrom R."/>
            <person name="Stieglmeier M."/>
            <person name="Klingl A."/>
            <person name="Woyke T."/>
            <person name="Ryan C.M."/>
            <person name="Banfield J.F."/>
        </authorList>
    </citation>
    <scope>NUCLEOTIDE SEQUENCE [LARGE SCALE GENOMIC DNA]</scope>
    <source>
        <strain evidence="4">CG10_big_fil_rev_8_21_14_0_10_42_12</strain>
    </source>
</reference>
<dbReference type="PRINTS" id="PR00834">
    <property type="entry name" value="PROTEASES2C"/>
</dbReference>
<dbReference type="SUPFAM" id="SSF50494">
    <property type="entry name" value="Trypsin-like serine proteases"/>
    <property type="match status" value="1"/>
</dbReference>
<dbReference type="EMBL" id="PCXL01000011">
    <property type="protein sequence ID" value="PIR38212.1"/>
    <property type="molecule type" value="Genomic_DNA"/>
</dbReference>
<dbReference type="PANTHER" id="PTHR43343:SF3">
    <property type="entry name" value="PROTEASE DO-LIKE 8, CHLOROPLASTIC"/>
    <property type="match status" value="1"/>
</dbReference>